<keyword evidence="2" id="KW-1185">Reference proteome</keyword>
<proteinExistence type="predicted"/>
<organism evidence="1 2">
    <name type="scientific">Capsicum baccatum</name>
    <name type="common">Peruvian pepper</name>
    <dbReference type="NCBI Taxonomy" id="33114"/>
    <lineage>
        <taxon>Eukaryota</taxon>
        <taxon>Viridiplantae</taxon>
        <taxon>Streptophyta</taxon>
        <taxon>Embryophyta</taxon>
        <taxon>Tracheophyta</taxon>
        <taxon>Spermatophyta</taxon>
        <taxon>Magnoliopsida</taxon>
        <taxon>eudicotyledons</taxon>
        <taxon>Gunneridae</taxon>
        <taxon>Pentapetalae</taxon>
        <taxon>asterids</taxon>
        <taxon>lamiids</taxon>
        <taxon>Solanales</taxon>
        <taxon>Solanaceae</taxon>
        <taxon>Solanoideae</taxon>
        <taxon>Capsiceae</taxon>
        <taxon>Capsicum</taxon>
    </lineage>
</organism>
<reference evidence="1 2" key="1">
    <citation type="journal article" date="2017" name="Genome Biol.">
        <title>New reference genome sequences of hot pepper reveal the massive evolution of plant disease-resistance genes by retroduplication.</title>
        <authorList>
            <person name="Kim S."/>
            <person name="Park J."/>
            <person name="Yeom S.I."/>
            <person name="Kim Y.M."/>
            <person name="Seo E."/>
            <person name="Kim K.T."/>
            <person name="Kim M.S."/>
            <person name="Lee J.M."/>
            <person name="Cheong K."/>
            <person name="Shin H.S."/>
            <person name="Kim S.B."/>
            <person name="Han K."/>
            <person name="Lee J."/>
            <person name="Park M."/>
            <person name="Lee H.A."/>
            <person name="Lee H.Y."/>
            <person name="Lee Y."/>
            <person name="Oh S."/>
            <person name="Lee J.H."/>
            <person name="Choi E."/>
            <person name="Choi E."/>
            <person name="Lee S.E."/>
            <person name="Jeon J."/>
            <person name="Kim H."/>
            <person name="Choi G."/>
            <person name="Song H."/>
            <person name="Lee J."/>
            <person name="Lee S.C."/>
            <person name="Kwon J.K."/>
            <person name="Lee H.Y."/>
            <person name="Koo N."/>
            <person name="Hong Y."/>
            <person name="Kim R.W."/>
            <person name="Kang W.H."/>
            <person name="Huh J.H."/>
            <person name="Kang B.C."/>
            <person name="Yang T.J."/>
            <person name="Lee Y.H."/>
            <person name="Bennetzen J.L."/>
            <person name="Choi D."/>
        </authorList>
    </citation>
    <scope>NUCLEOTIDE SEQUENCE [LARGE SCALE GENOMIC DNA]</scope>
    <source>
        <strain evidence="2">cv. PBC81</strain>
    </source>
</reference>
<gene>
    <name evidence="1" type="ORF">CQW23_21300</name>
</gene>
<dbReference type="STRING" id="33114.A0A2G2VXL8"/>
<dbReference type="AlphaFoldDB" id="A0A2G2VXL8"/>
<evidence type="ECO:0000313" key="1">
    <source>
        <dbReference type="EMBL" id="PHT37727.1"/>
    </source>
</evidence>
<comment type="caution">
    <text evidence="1">The sequence shown here is derived from an EMBL/GenBank/DDBJ whole genome shotgun (WGS) entry which is preliminary data.</text>
</comment>
<reference evidence="2" key="2">
    <citation type="journal article" date="2017" name="J. Anim. Genet.">
        <title>Multiple reference genome sequences of hot pepper reveal the massive evolution of plant disease resistance genes by retroduplication.</title>
        <authorList>
            <person name="Kim S."/>
            <person name="Park J."/>
            <person name="Yeom S.-I."/>
            <person name="Kim Y.-M."/>
            <person name="Seo E."/>
            <person name="Kim K.-T."/>
            <person name="Kim M.-S."/>
            <person name="Lee J.M."/>
            <person name="Cheong K."/>
            <person name="Shin H.-S."/>
            <person name="Kim S.-B."/>
            <person name="Han K."/>
            <person name="Lee J."/>
            <person name="Park M."/>
            <person name="Lee H.-A."/>
            <person name="Lee H.-Y."/>
            <person name="Lee Y."/>
            <person name="Oh S."/>
            <person name="Lee J.H."/>
            <person name="Choi E."/>
            <person name="Choi E."/>
            <person name="Lee S.E."/>
            <person name="Jeon J."/>
            <person name="Kim H."/>
            <person name="Choi G."/>
            <person name="Song H."/>
            <person name="Lee J."/>
            <person name="Lee S.-C."/>
            <person name="Kwon J.-K."/>
            <person name="Lee H.-Y."/>
            <person name="Koo N."/>
            <person name="Hong Y."/>
            <person name="Kim R.W."/>
            <person name="Kang W.-H."/>
            <person name="Huh J.H."/>
            <person name="Kang B.-C."/>
            <person name="Yang T.-J."/>
            <person name="Lee Y.-H."/>
            <person name="Bennetzen J.L."/>
            <person name="Choi D."/>
        </authorList>
    </citation>
    <scope>NUCLEOTIDE SEQUENCE [LARGE SCALE GENOMIC DNA]</scope>
    <source>
        <strain evidence="2">cv. PBC81</strain>
    </source>
</reference>
<accession>A0A2G2VXL8</accession>
<sequence length="268" mass="29050">MLPQESTNAEQIIAIAGGESSSHDAAFVNGMDSLYPDVNGEFIFGTDNIIIEEVDTNETGFLVDAGRPLFASEQPITRIGSDLEALITEHRDEDNDINSIFDGGKAPTSHAVWFNAAHSGILSYAGASFHAVKAFPKTEAAQRVPIVNIPFDGVLSWWGRGWSLISLHGFGQSSPHELAFEVELDPRYIMSMVSRHSQKYFKHLEVVPKEKGRETIPDIISTEVEAAGTSQVVLSTKNESKLPQESINAKQTITIAEGESAGHGSLVS</sequence>
<evidence type="ECO:0000313" key="2">
    <source>
        <dbReference type="Proteomes" id="UP000224567"/>
    </source>
</evidence>
<dbReference type="Proteomes" id="UP000224567">
    <property type="component" value="Unassembled WGS sequence"/>
</dbReference>
<dbReference type="EMBL" id="MLFT02000009">
    <property type="protein sequence ID" value="PHT37727.1"/>
    <property type="molecule type" value="Genomic_DNA"/>
</dbReference>
<name>A0A2G2VXL8_CAPBA</name>
<protein>
    <submittedName>
        <fullName evidence="1">Uncharacterized protein</fullName>
    </submittedName>
</protein>